<evidence type="ECO:0000256" key="1">
    <source>
        <dbReference type="ARBA" id="ARBA00006479"/>
    </source>
</evidence>
<dbReference type="InterPro" id="IPR000600">
    <property type="entry name" value="ROK"/>
</dbReference>
<dbReference type="EMBL" id="NAEP01000022">
    <property type="protein sequence ID" value="PDQ36198.1"/>
    <property type="molecule type" value="Genomic_DNA"/>
</dbReference>
<evidence type="ECO:0008006" key="4">
    <source>
        <dbReference type="Google" id="ProtNLM"/>
    </source>
</evidence>
<dbReference type="InterPro" id="IPR036390">
    <property type="entry name" value="WH_DNA-bd_sf"/>
</dbReference>
<evidence type="ECO:0000313" key="2">
    <source>
        <dbReference type="EMBL" id="PDQ36198.1"/>
    </source>
</evidence>
<dbReference type="CDD" id="cd23763">
    <property type="entry name" value="ASKHA_ATPase_ROK"/>
    <property type="match status" value="1"/>
</dbReference>
<accession>A0A2A6FU70</accession>
<sequence>MSYFVFTLISKGALMVQDTRELNRRAVLTALMQSRPASRKSIAGISGISAATVTRAVDQLITEGIIAETGEVVSESRGRRAVQLDLVSERKFVVGLDLGASNTRLILADLLGHPIVVLETPTPTEATSDELARWLATTLRATVGSSWERIEYICIGLPGAVNQRQHRVSNATNLPQVEEKTFLGDVEEAMAKPVAFDNDANYALLGEQRFGAARSTSNAAMLTIGSGLGVGLAIDGRILQGEHGLIGEFGQLPAGPFGTRLEHMVTGGGIIRWAAEAGIDLTLPNELFTSNAGPALNVLRAHFDQALLIVLTATTVACDPETIVFGGGIAKSLASTLDRYQMALEQNLRASPRLATADLGDFSGAVGGVVAALQRVYWDLGIDEAVIVSLPRGDSLSLDRIQEVQYARPRSAEKIQDLLR</sequence>
<dbReference type="PANTHER" id="PTHR18964">
    <property type="entry name" value="ROK (REPRESSOR, ORF, KINASE) FAMILY"/>
    <property type="match status" value="1"/>
</dbReference>
<evidence type="ECO:0000313" key="3">
    <source>
        <dbReference type="Proteomes" id="UP000219994"/>
    </source>
</evidence>
<name>A0A2A6FU70_9MICO</name>
<dbReference type="Pfam" id="PF00480">
    <property type="entry name" value="ROK"/>
    <property type="match status" value="1"/>
</dbReference>
<dbReference type="AlphaFoldDB" id="A0A2A6FU70"/>
<proteinExistence type="inferred from homology"/>
<dbReference type="Proteomes" id="UP000219994">
    <property type="component" value="Unassembled WGS sequence"/>
</dbReference>
<organism evidence="2 3">
    <name type="scientific">Candidatus Lumbricidiphila eiseniae</name>
    <dbReference type="NCBI Taxonomy" id="1969409"/>
    <lineage>
        <taxon>Bacteria</taxon>
        <taxon>Bacillati</taxon>
        <taxon>Actinomycetota</taxon>
        <taxon>Actinomycetes</taxon>
        <taxon>Micrococcales</taxon>
        <taxon>Microbacteriaceae</taxon>
        <taxon>Candidatus Lumbricidiphila</taxon>
    </lineage>
</organism>
<dbReference type="PANTHER" id="PTHR18964:SF149">
    <property type="entry name" value="BIFUNCTIONAL UDP-N-ACETYLGLUCOSAMINE 2-EPIMERASE_N-ACETYLMANNOSAMINE KINASE"/>
    <property type="match status" value="1"/>
</dbReference>
<dbReference type="InterPro" id="IPR043129">
    <property type="entry name" value="ATPase_NBD"/>
</dbReference>
<gene>
    <name evidence="2" type="ORF">B5766_01920</name>
</gene>
<dbReference type="Gene3D" id="1.10.10.10">
    <property type="entry name" value="Winged helix-like DNA-binding domain superfamily/Winged helix DNA-binding domain"/>
    <property type="match status" value="1"/>
</dbReference>
<comment type="caution">
    <text evidence="2">The sequence shown here is derived from an EMBL/GenBank/DDBJ whole genome shotgun (WGS) entry which is preliminary data.</text>
</comment>
<comment type="similarity">
    <text evidence="1">Belongs to the ROK (NagC/XylR) family.</text>
</comment>
<protein>
    <recommendedName>
        <fullName evidence="4">HTH marR-type domain-containing protein</fullName>
    </recommendedName>
</protein>
<dbReference type="Gene3D" id="3.30.420.40">
    <property type="match status" value="2"/>
</dbReference>
<dbReference type="Pfam" id="PF13412">
    <property type="entry name" value="HTH_24"/>
    <property type="match status" value="1"/>
</dbReference>
<reference evidence="3" key="1">
    <citation type="submission" date="2017-03" db="EMBL/GenBank/DDBJ databases">
        <authorList>
            <person name="Lund M.B."/>
        </authorList>
    </citation>
    <scope>NUCLEOTIDE SEQUENCE [LARGE SCALE GENOMIC DNA]</scope>
</reference>
<dbReference type="SUPFAM" id="SSF46785">
    <property type="entry name" value="Winged helix' DNA-binding domain"/>
    <property type="match status" value="1"/>
</dbReference>
<dbReference type="SUPFAM" id="SSF53067">
    <property type="entry name" value="Actin-like ATPase domain"/>
    <property type="match status" value="1"/>
</dbReference>
<dbReference type="InterPro" id="IPR036388">
    <property type="entry name" value="WH-like_DNA-bd_sf"/>
</dbReference>